<dbReference type="InterPro" id="IPR011059">
    <property type="entry name" value="Metal-dep_hydrolase_composite"/>
</dbReference>
<name>A0AAU0N3W1_9GAMM</name>
<dbReference type="Pfam" id="PF07969">
    <property type="entry name" value="Amidohydro_3"/>
    <property type="match status" value="1"/>
</dbReference>
<dbReference type="RefSeq" id="WP_318955618.1">
    <property type="nucleotide sequence ID" value="NZ_CP137555.1"/>
</dbReference>
<dbReference type="Gene3D" id="3.20.20.140">
    <property type="entry name" value="Metal-dependent hydrolases"/>
    <property type="match status" value="1"/>
</dbReference>
<dbReference type="CDD" id="cd01300">
    <property type="entry name" value="YtcJ_like"/>
    <property type="match status" value="1"/>
</dbReference>
<evidence type="ECO:0000313" key="2">
    <source>
        <dbReference type="EMBL" id="WOX07188.1"/>
    </source>
</evidence>
<dbReference type="EC" id="3.5.-.-" evidence="2"/>
<reference evidence="2 3" key="1">
    <citation type="submission" date="2023-10" db="EMBL/GenBank/DDBJ databases">
        <title>Description of Microbulbifer bruguierae sp. nov., isolated from the sediments of mangrove plant Bruguiera sexangula and comparative genomic analyses of the genus Microbulbifer.</title>
        <authorList>
            <person name="Long M."/>
        </authorList>
    </citation>
    <scope>NUCLEOTIDE SEQUENCE [LARGE SCALE GENOMIC DNA]</scope>
    <source>
        <strain evidence="2 3">SPO729</strain>
    </source>
</reference>
<accession>A0AAU0N3W1</accession>
<dbReference type="InterPro" id="IPR032466">
    <property type="entry name" value="Metal_Hydrolase"/>
</dbReference>
<dbReference type="InterPro" id="IPR033932">
    <property type="entry name" value="YtcJ-like"/>
</dbReference>
<dbReference type="Proteomes" id="UP001302477">
    <property type="component" value="Chromosome"/>
</dbReference>
<keyword evidence="3" id="KW-1185">Reference proteome</keyword>
<dbReference type="SUPFAM" id="SSF51556">
    <property type="entry name" value="Metallo-dependent hydrolases"/>
    <property type="match status" value="1"/>
</dbReference>
<gene>
    <name evidence="2" type="ORF">R5R33_08645</name>
</gene>
<dbReference type="InterPro" id="IPR013108">
    <property type="entry name" value="Amidohydro_3"/>
</dbReference>
<proteinExistence type="predicted"/>
<evidence type="ECO:0000259" key="1">
    <source>
        <dbReference type="Pfam" id="PF07969"/>
    </source>
</evidence>
<keyword evidence="2" id="KW-0378">Hydrolase</keyword>
<organism evidence="2 3">
    <name type="scientific">Microbulbifer pacificus</name>
    <dbReference type="NCBI Taxonomy" id="407164"/>
    <lineage>
        <taxon>Bacteria</taxon>
        <taxon>Pseudomonadati</taxon>
        <taxon>Pseudomonadota</taxon>
        <taxon>Gammaproteobacteria</taxon>
        <taxon>Cellvibrionales</taxon>
        <taxon>Microbulbiferaceae</taxon>
        <taxon>Microbulbifer</taxon>
    </lineage>
</organism>
<sequence>MACAESPDADRIYINGEIVTLDDKDSVASALAIKDGKITAVGTSEEISALAGVRTETIDLNGKALLPGFIAVHEHPAISAVFRNFVDMSGFRHRTAAEAWQQLESAIAAAPQGEWIYAMGLDPVLLEGLQLPDRNSLDQMAPHNPVFILAQSMHTAWVNSAALAAMDIDEQTPDPGEGSYYGRDKNGRLNGTLVEKQALEPFLAKHKNPFKVTNAYTGVLTDLRNAGYTSVASLGFNMPAWLARWASLESLQPRIRQFFYYRGDNLNKLSGSPEQDGEFFHVRGAKFWFDGSPYSGSMVVEQPYLDSHLAEELGIVHGSHGEPVISAEQLRNQFQELNKRGWQIATHVQGDRAAQEYVQILQQVYESLPETQRQEFVARRHRLEHGLLLRKEMLPAFARLGISPSFHINHIYYYGDALNTALLGPERTQRTLPVKSAFELGMHPTLHSDSPMFPAEPFSLMQTAITRRSRAGTAIGEAEALTPSQALRTITINAAWQLGMEEEIGSLEVGKRADLVILDRNPLSTPAENWREIRVLETRVAGRR</sequence>
<feature type="domain" description="Amidohydrolase 3" evidence="1">
    <location>
        <begin position="56"/>
        <end position="543"/>
    </location>
</feature>
<dbReference type="SUPFAM" id="SSF51338">
    <property type="entry name" value="Composite domain of metallo-dependent hydrolases"/>
    <property type="match status" value="1"/>
</dbReference>
<dbReference type="Gene3D" id="2.30.40.10">
    <property type="entry name" value="Urease, subunit C, domain 1"/>
    <property type="match status" value="1"/>
</dbReference>
<dbReference type="EMBL" id="CP137555">
    <property type="protein sequence ID" value="WOX07188.1"/>
    <property type="molecule type" value="Genomic_DNA"/>
</dbReference>
<dbReference type="PANTHER" id="PTHR22642">
    <property type="entry name" value="IMIDAZOLONEPROPIONASE"/>
    <property type="match status" value="1"/>
</dbReference>
<dbReference type="PANTHER" id="PTHR22642:SF2">
    <property type="entry name" value="PROTEIN LONG AFTER FAR-RED 3"/>
    <property type="match status" value="1"/>
</dbReference>
<dbReference type="AlphaFoldDB" id="A0AAU0N3W1"/>
<protein>
    <submittedName>
        <fullName evidence="2">Amidohydrolase</fullName>
        <ecNumber evidence="2">3.5.-.-</ecNumber>
    </submittedName>
</protein>
<dbReference type="GO" id="GO:0016810">
    <property type="term" value="F:hydrolase activity, acting on carbon-nitrogen (but not peptide) bonds"/>
    <property type="evidence" value="ECO:0007669"/>
    <property type="project" value="InterPro"/>
</dbReference>
<evidence type="ECO:0000313" key="3">
    <source>
        <dbReference type="Proteomes" id="UP001302477"/>
    </source>
</evidence>
<dbReference type="KEGG" id="mpaf:R5R33_08645"/>
<dbReference type="Gene3D" id="3.10.310.70">
    <property type="match status" value="1"/>
</dbReference>